<dbReference type="AlphaFoldDB" id="K5WKJ2"/>
<dbReference type="HOGENOM" id="CLU_885974_0_0_1"/>
<dbReference type="KEGG" id="pco:PHACADRAFT_264258"/>
<name>K5WKJ2_PHACS</name>
<gene>
    <name evidence="1" type="ORF">PHACADRAFT_264258</name>
</gene>
<proteinExistence type="predicted"/>
<evidence type="ECO:0000313" key="1">
    <source>
        <dbReference type="EMBL" id="EKM50777.1"/>
    </source>
</evidence>
<keyword evidence="2" id="KW-1185">Reference proteome</keyword>
<dbReference type="GeneID" id="18918777"/>
<organism evidence="1 2">
    <name type="scientific">Phanerochaete carnosa (strain HHB-10118-sp)</name>
    <name type="common">White-rot fungus</name>
    <name type="synonym">Peniophora carnosa</name>
    <dbReference type="NCBI Taxonomy" id="650164"/>
    <lineage>
        <taxon>Eukaryota</taxon>
        <taxon>Fungi</taxon>
        <taxon>Dikarya</taxon>
        <taxon>Basidiomycota</taxon>
        <taxon>Agaricomycotina</taxon>
        <taxon>Agaricomycetes</taxon>
        <taxon>Polyporales</taxon>
        <taxon>Phanerochaetaceae</taxon>
        <taxon>Phanerochaete</taxon>
    </lineage>
</organism>
<dbReference type="Proteomes" id="UP000008370">
    <property type="component" value="Unassembled WGS sequence"/>
</dbReference>
<reference evidence="1 2" key="1">
    <citation type="journal article" date="2012" name="BMC Genomics">
        <title>Comparative genomics of the white-rot fungi, Phanerochaete carnosa and P. chrysosporium, to elucidate the genetic basis of the distinct wood types they colonize.</title>
        <authorList>
            <person name="Suzuki H."/>
            <person name="MacDonald J."/>
            <person name="Syed K."/>
            <person name="Salamov A."/>
            <person name="Hori C."/>
            <person name="Aerts A."/>
            <person name="Henrissat B."/>
            <person name="Wiebenga A."/>
            <person name="vanKuyk P.A."/>
            <person name="Barry K."/>
            <person name="Lindquist E."/>
            <person name="LaButti K."/>
            <person name="Lapidus A."/>
            <person name="Lucas S."/>
            <person name="Coutinho P."/>
            <person name="Gong Y."/>
            <person name="Samejima M."/>
            <person name="Mahadevan R."/>
            <person name="Abou-Zaid M."/>
            <person name="de Vries R.P."/>
            <person name="Igarashi K."/>
            <person name="Yadav J.S."/>
            <person name="Grigoriev I.V."/>
            <person name="Master E.R."/>
        </authorList>
    </citation>
    <scope>NUCLEOTIDE SEQUENCE [LARGE SCALE GENOMIC DNA]</scope>
    <source>
        <strain evidence="1 2">HHB-10118-sp</strain>
    </source>
</reference>
<sequence>MGTILAHDASLALPDEPSTASTYWLAALDIFETGENLPSVLAHGTSVPDDWRMCVSWGRTLVCLADEKLEHSLRSEKTPPMPTQADLRNGYLLYQPLPGPFSAVEPRWPPNSPFHAIAAVRPPVTRRMSLYSASAHDVMVLAMDQFSRGIFHMPHRQYPATHNPSALQLELPYLEGTGFSHAFHSRRYTSPSSVSSSLSTQIFSRPKELFTIASELLGVAERLSQSSQREYWASQADSVFNQMKMEADIGEWRMAVNAARGRCWLVVGEARAEEMENALERGDTSVLQTAEAEEAREGLATGMHLLLRMTLRPC</sequence>
<dbReference type="InParanoid" id="K5WKJ2"/>
<protein>
    <submittedName>
        <fullName evidence="1">Uncharacterized protein</fullName>
    </submittedName>
</protein>
<dbReference type="OrthoDB" id="3204217at2759"/>
<dbReference type="EMBL" id="JH930478">
    <property type="protein sequence ID" value="EKM50777.1"/>
    <property type="molecule type" value="Genomic_DNA"/>
</dbReference>
<evidence type="ECO:0000313" key="2">
    <source>
        <dbReference type="Proteomes" id="UP000008370"/>
    </source>
</evidence>
<accession>K5WKJ2</accession>
<dbReference type="RefSeq" id="XP_007401038.1">
    <property type="nucleotide sequence ID" value="XM_007400976.1"/>
</dbReference>